<evidence type="ECO:0000256" key="3">
    <source>
        <dbReference type="ARBA" id="ARBA00022679"/>
    </source>
</evidence>
<evidence type="ECO:0000256" key="1">
    <source>
        <dbReference type="ARBA" id="ARBA00007409"/>
    </source>
</evidence>
<dbReference type="Pfam" id="PF13409">
    <property type="entry name" value="GST_N_2"/>
    <property type="match status" value="1"/>
</dbReference>
<dbReference type="GO" id="GO:0004364">
    <property type="term" value="F:glutathione transferase activity"/>
    <property type="evidence" value="ECO:0007669"/>
    <property type="project" value="UniProtKB-EC"/>
</dbReference>
<dbReference type="InterPro" id="IPR004045">
    <property type="entry name" value="Glutathione_S-Trfase_N"/>
</dbReference>
<evidence type="ECO:0000256" key="4">
    <source>
        <dbReference type="ARBA" id="ARBA00047960"/>
    </source>
</evidence>
<feature type="domain" description="GST C-terminal" evidence="5">
    <location>
        <begin position="113"/>
        <end position="244"/>
    </location>
</feature>
<gene>
    <name evidence="6" type="ORF">BDZ85DRAFT_46730</name>
</gene>
<reference evidence="7" key="1">
    <citation type="journal article" date="2020" name="Stud. Mycol.">
        <title>101 Dothideomycetes genomes: A test case for predicting lifestyles and emergence of pathogens.</title>
        <authorList>
            <person name="Haridas S."/>
            <person name="Albert R."/>
            <person name="Binder M."/>
            <person name="Bloem J."/>
            <person name="LaButti K."/>
            <person name="Salamov A."/>
            <person name="Andreopoulos B."/>
            <person name="Baker S."/>
            <person name="Barry K."/>
            <person name="Bills G."/>
            <person name="Bluhm B."/>
            <person name="Cannon C."/>
            <person name="Castanera R."/>
            <person name="Culley D."/>
            <person name="Daum C."/>
            <person name="Ezra D."/>
            <person name="Gonzalez J."/>
            <person name="Henrissat B."/>
            <person name="Kuo A."/>
            <person name="Liang C."/>
            <person name="Lipzen A."/>
            <person name="Lutzoni F."/>
            <person name="Magnuson J."/>
            <person name="Mondo S."/>
            <person name="Nolan M."/>
            <person name="Ohm R."/>
            <person name="Pangilinan J."/>
            <person name="Park H.-J."/>
            <person name="Ramirez L."/>
            <person name="Alfaro M."/>
            <person name="Sun H."/>
            <person name="Tritt A."/>
            <person name="Yoshinaga Y."/>
            <person name="Zwiers L.-H."/>
            <person name="Turgeon B."/>
            <person name="Goodwin S."/>
            <person name="Spatafora J."/>
            <person name="Crous P."/>
            <person name="Grigoriev I."/>
        </authorList>
    </citation>
    <scope>NUCLEOTIDE SEQUENCE [LARGE SCALE GENOMIC DNA]</scope>
    <source>
        <strain evidence="7">CECT 20119</strain>
    </source>
</reference>
<evidence type="ECO:0000313" key="6">
    <source>
        <dbReference type="EMBL" id="KAF2219179.1"/>
    </source>
</evidence>
<dbReference type="Proteomes" id="UP000799538">
    <property type="component" value="Unassembled WGS sequence"/>
</dbReference>
<dbReference type="InterPro" id="IPR036282">
    <property type="entry name" value="Glutathione-S-Trfase_C_sf"/>
</dbReference>
<proteinExistence type="inferred from homology"/>
<dbReference type="EMBL" id="ML992519">
    <property type="protein sequence ID" value="KAF2219179.1"/>
    <property type="molecule type" value="Genomic_DNA"/>
</dbReference>
<dbReference type="Pfam" id="PF00043">
    <property type="entry name" value="GST_C"/>
    <property type="match status" value="1"/>
</dbReference>
<evidence type="ECO:0000256" key="2">
    <source>
        <dbReference type="ARBA" id="ARBA00012452"/>
    </source>
</evidence>
<dbReference type="InterPro" id="IPR010987">
    <property type="entry name" value="Glutathione-S-Trfase_C-like"/>
</dbReference>
<accession>A0A6A6G0J6</accession>
<keyword evidence="3 6" id="KW-0808">Transferase</keyword>
<comment type="similarity">
    <text evidence="1">Belongs to the GST superfamily.</text>
</comment>
<dbReference type="AlphaFoldDB" id="A0A6A6G0J6"/>
<name>A0A6A6G0J6_9PEZI</name>
<dbReference type="InterPro" id="IPR004046">
    <property type="entry name" value="GST_C"/>
</dbReference>
<comment type="catalytic activity">
    <reaction evidence="4">
        <text>RX + glutathione = an S-substituted glutathione + a halide anion + H(+)</text>
        <dbReference type="Rhea" id="RHEA:16437"/>
        <dbReference type="ChEBI" id="CHEBI:15378"/>
        <dbReference type="ChEBI" id="CHEBI:16042"/>
        <dbReference type="ChEBI" id="CHEBI:17792"/>
        <dbReference type="ChEBI" id="CHEBI:57925"/>
        <dbReference type="ChEBI" id="CHEBI:90779"/>
        <dbReference type="EC" id="2.5.1.18"/>
    </reaction>
</comment>
<dbReference type="Gene3D" id="1.20.1050.130">
    <property type="match status" value="1"/>
</dbReference>
<dbReference type="PANTHER" id="PTHR44051:SF20">
    <property type="entry name" value="GLUTATHIONE TRANSFERASE 1 (EUROFUNG)"/>
    <property type="match status" value="1"/>
</dbReference>
<organism evidence="6 7">
    <name type="scientific">Elsinoe ampelina</name>
    <dbReference type="NCBI Taxonomy" id="302913"/>
    <lineage>
        <taxon>Eukaryota</taxon>
        <taxon>Fungi</taxon>
        <taxon>Dikarya</taxon>
        <taxon>Ascomycota</taxon>
        <taxon>Pezizomycotina</taxon>
        <taxon>Dothideomycetes</taxon>
        <taxon>Dothideomycetidae</taxon>
        <taxon>Myriangiales</taxon>
        <taxon>Elsinoaceae</taxon>
        <taxon>Elsinoe</taxon>
    </lineage>
</organism>
<keyword evidence="7" id="KW-1185">Reference proteome</keyword>
<dbReference type="OrthoDB" id="2789670at2759"/>
<evidence type="ECO:0000313" key="7">
    <source>
        <dbReference type="Proteomes" id="UP000799538"/>
    </source>
</evidence>
<protein>
    <recommendedName>
        <fullName evidence="2">glutathione transferase</fullName>
        <ecNumber evidence="2">2.5.1.18</ecNumber>
    </recommendedName>
</protein>
<dbReference type="PANTHER" id="PTHR44051">
    <property type="entry name" value="GLUTATHIONE S-TRANSFERASE-RELATED"/>
    <property type="match status" value="1"/>
</dbReference>
<dbReference type="EC" id="2.5.1.18" evidence="2"/>
<dbReference type="InterPro" id="IPR036249">
    <property type="entry name" value="Thioredoxin-like_sf"/>
</dbReference>
<dbReference type="InterPro" id="IPR040079">
    <property type="entry name" value="Glutathione_S-Trfase"/>
</dbReference>
<sequence>MQESSKVTSGEVVWGDQQYADKVILYIIKADETSYINYIKPIILVEELQIPHVLAIIDTKSEWFYNIHPERMVPSLKDRDQNTEEDVIVFEGTACLQYLADTYDKHGTWSGSTAAERAAVFSWTAYQTAGIGPTAKYWLYFSKMHPNRQNPIILPRTIEKLRQNTIKQWDILEKRLSIPGQAYIALKDRPTLADLSYLPYAMPWMFKFYGVDIEDWPRIKSWAESMFARPSVSKTLERAPKFGH</sequence>
<dbReference type="SFLD" id="SFLDS00019">
    <property type="entry name" value="Glutathione_Transferase_(cytos"/>
    <property type="match status" value="1"/>
</dbReference>
<dbReference type="SUPFAM" id="SSF52833">
    <property type="entry name" value="Thioredoxin-like"/>
    <property type="match status" value="1"/>
</dbReference>
<dbReference type="SFLD" id="SFLDG00358">
    <property type="entry name" value="Main_(cytGST)"/>
    <property type="match status" value="1"/>
</dbReference>
<dbReference type="PROSITE" id="PS50405">
    <property type="entry name" value="GST_CTER"/>
    <property type="match status" value="1"/>
</dbReference>
<evidence type="ECO:0000259" key="5">
    <source>
        <dbReference type="PROSITE" id="PS50405"/>
    </source>
</evidence>
<dbReference type="SUPFAM" id="SSF47616">
    <property type="entry name" value="GST C-terminal domain-like"/>
    <property type="match status" value="1"/>
</dbReference>